<evidence type="ECO:0000259" key="1">
    <source>
        <dbReference type="Pfam" id="PF16270"/>
    </source>
</evidence>
<dbReference type="Proteomes" id="UP000003160">
    <property type="component" value="Unassembled WGS sequence"/>
</dbReference>
<dbReference type="EMBL" id="ACKS01000078">
    <property type="protein sequence ID" value="EFA43554.1"/>
    <property type="molecule type" value="Genomic_DNA"/>
</dbReference>
<dbReference type="HOGENOM" id="CLU_083301_0_0_10"/>
<proteinExistence type="predicted"/>
<dbReference type="Pfam" id="PF16270">
    <property type="entry name" value="DUF4923"/>
    <property type="match status" value="1"/>
</dbReference>
<sequence length="221" mass="23195">MNKKLFLAAGIVGMLATGCAGIGGGTKGGSSSSSTPSHTGNVLGEILGAVTNGEALGNVLNSVIGRDKLSQEELCGTWRYDGPGCAFTSESALAKAGGEVAATRIEEKLEPEYAKLGLNANNTFITFKQDGTFVSKIDGKRWSGNYTYDPQTSALTLRGLLFSLNGFATRNGFGISVLFESRKLLSLIQTIAAFSGNTTLNSIGEISKNYDGVRLGFDMKK</sequence>
<accession>D1PYK9</accession>
<dbReference type="PROSITE" id="PS51257">
    <property type="entry name" value="PROKAR_LIPOPROTEIN"/>
    <property type="match status" value="1"/>
</dbReference>
<dbReference type="eggNOG" id="ENOG5032UZ2">
    <property type="taxonomic scope" value="Bacteria"/>
</dbReference>
<evidence type="ECO:0000313" key="3">
    <source>
        <dbReference type="Proteomes" id="UP000003160"/>
    </source>
</evidence>
<keyword evidence="3" id="KW-1185">Reference proteome</keyword>
<comment type="caution">
    <text evidence="2">The sequence shown here is derived from an EMBL/GenBank/DDBJ whole genome shotgun (WGS) entry which is preliminary data.</text>
</comment>
<dbReference type="InterPro" id="IPR032575">
    <property type="entry name" value="DUF4923"/>
</dbReference>
<dbReference type="RefSeq" id="WP_007174147.1">
    <property type="nucleotide sequence ID" value="NZ_GG704781.1"/>
</dbReference>
<reference evidence="2 3" key="1">
    <citation type="submission" date="2009-10" db="EMBL/GenBank/DDBJ databases">
        <authorList>
            <person name="Qin X."/>
            <person name="Bachman B."/>
            <person name="Battles P."/>
            <person name="Bell A."/>
            <person name="Bess C."/>
            <person name="Bickham C."/>
            <person name="Chaboub L."/>
            <person name="Chen D."/>
            <person name="Coyle M."/>
            <person name="Deiros D.R."/>
            <person name="Dinh H."/>
            <person name="Forbes L."/>
            <person name="Fowler G."/>
            <person name="Francisco L."/>
            <person name="Fu Q."/>
            <person name="Gubbala S."/>
            <person name="Hale W."/>
            <person name="Han Y."/>
            <person name="Hemphill L."/>
            <person name="Highlander S.K."/>
            <person name="Hirani K."/>
            <person name="Hogues M."/>
            <person name="Jackson L."/>
            <person name="Jakkamsetti A."/>
            <person name="Javaid M."/>
            <person name="Jiang H."/>
            <person name="Korchina V."/>
            <person name="Kovar C."/>
            <person name="Lara F."/>
            <person name="Lee S."/>
            <person name="Mata R."/>
            <person name="Mathew T."/>
            <person name="Moen C."/>
            <person name="Morales K."/>
            <person name="Munidasa M."/>
            <person name="Nazareth L."/>
            <person name="Ngo R."/>
            <person name="Nguyen L."/>
            <person name="Okwuonu G."/>
            <person name="Ongeri F."/>
            <person name="Patil S."/>
            <person name="Petrosino J."/>
            <person name="Pham C."/>
            <person name="Pham P."/>
            <person name="Pu L.-L."/>
            <person name="Puazo M."/>
            <person name="Raj R."/>
            <person name="Reid J."/>
            <person name="Rouhana J."/>
            <person name="Saada N."/>
            <person name="Shang Y."/>
            <person name="Simmons D."/>
            <person name="Thornton R."/>
            <person name="Warren J."/>
            <person name="Weissenberger G."/>
            <person name="Zhang J."/>
            <person name="Zhang L."/>
            <person name="Zhou C."/>
            <person name="Zhu D."/>
            <person name="Muzny D."/>
            <person name="Worley K."/>
            <person name="Gibbs R."/>
        </authorList>
    </citation>
    <scope>NUCLEOTIDE SEQUENCE [LARGE SCALE GENOMIC DNA]</scope>
    <source>
        <strain evidence="2 3">DSM 17361</strain>
    </source>
</reference>
<name>D1PYK9_9BACT</name>
<feature type="domain" description="DUF4923" evidence="1">
    <location>
        <begin position="47"/>
        <end position="221"/>
    </location>
</feature>
<organism evidence="2 3">
    <name type="scientific">Hallella bergensis DSM 17361</name>
    <dbReference type="NCBI Taxonomy" id="585502"/>
    <lineage>
        <taxon>Bacteria</taxon>
        <taxon>Pseudomonadati</taxon>
        <taxon>Bacteroidota</taxon>
        <taxon>Bacteroidia</taxon>
        <taxon>Bacteroidales</taxon>
        <taxon>Prevotellaceae</taxon>
        <taxon>Hallella</taxon>
    </lineage>
</organism>
<dbReference type="AlphaFoldDB" id="D1PYK9"/>
<protein>
    <recommendedName>
        <fullName evidence="1">DUF4923 domain-containing protein</fullName>
    </recommendedName>
</protein>
<gene>
    <name evidence="2" type="ORF">HMPREF0645_2044</name>
</gene>
<evidence type="ECO:0000313" key="2">
    <source>
        <dbReference type="EMBL" id="EFA43554.1"/>
    </source>
</evidence>